<organism evidence="1 2">
    <name type="scientific">Bauhinia variegata</name>
    <name type="common">Purple orchid tree</name>
    <name type="synonym">Phanera variegata</name>
    <dbReference type="NCBI Taxonomy" id="167791"/>
    <lineage>
        <taxon>Eukaryota</taxon>
        <taxon>Viridiplantae</taxon>
        <taxon>Streptophyta</taxon>
        <taxon>Embryophyta</taxon>
        <taxon>Tracheophyta</taxon>
        <taxon>Spermatophyta</taxon>
        <taxon>Magnoliopsida</taxon>
        <taxon>eudicotyledons</taxon>
        <taxon>Gunneridae</taxon>
        <taxon>Pentapetalae</taxon>
        <taxon>rosids</taxon>
        <taxon>fabids</taxon>
        <taxon>Fabales</taxon>
        <taxon>Fabaceae</taxon>
        <taxon>Cercidoideae</taxon>
        <taxon>Cercideae</taxon>
        <taxon>Bauhiniinae</taxon>
        <taxon>Bauhinia</taxon>
    </lineage>
</organism>
<name>A0ACB9LC74_BAUVA</name>
<reference evidence="1 2" key="1">
    <citation type="journal article" date="2022" name="DNA Res.">
        <title>Chromosomal-level genome assembly of the orchid tree Bauhinia variegata (Leguminosae; Cercidoideae) supports the allotetraploid origin hypothesis of Bauhinia.</title>
        <authorList>
            <person name="Zhong Y."/>
            <person name="Chen Y."/>
            <person name="Zheng D."/>
            <person name="Pang J."/>
            <person name="Liu Y."/>
            <person name="Luo S."/>
            <person name="Meng S."/>
            <person name="Qian L."/>
            <person name="Wei D."/>
            <person name="Dai S."/>
            <person name="Zhou R."/>
        </authorList>
    </citation>
    <scope>NUCLEOTIDE SEQUENCE [LARGE SCALE GENOMIC DNA]</scope>
    <source>
        <strain evidence="1">BV-YZ2020</strain>
    </source>
</reference>
<comment type="caution">
    <text evidence="1">The sequence shown here is derived from an EMBL/GenBank/DDBJ whole genome shotgun (WGS) entry which is preliminary data.</text>
</comment>
<evidence type="ECO:0000313" key="1">
    <source>
        <dbReference type="EMBL" id="KAI4307043.1"/>
    </source>
</evidence>
<accession>A0ACB9LC74</accession>
<protein>
    <submittedName>
        <fullName evidence="1">Uncharacterized protein</fullName>
    </submittedName>
</protein>
<dbReference type="EMBL" id="CM039437">
    <property type="protein sequence ID" value="KAI4307043.1"/>
    <property type="molecule type" value="Genomic_DNA"/>
</dbReference>
<sequence length="101" mass="11916">MILLISLQLATNFQTFDVFNKISQLTRFKQIHTRKEGSLKENKIRKRNCMCYMDTGQEKKILGNNSKMQGINKLMAIRERDVSCNKPREKNKTMKRAESYI</sequence>
<gene>
    <name evidence="1" type="ORF">L6164_030274</name>
</gene>
<dbReference type="Proteomes" id="UP000828941">
    <property type="component" value="Chromosome 12"/>
</dbReference>
<keyword evidence="2" id="KW-1185">Reference proteome</keyword>
<proteinExistence type="predicted"/>
<evidence type="ECO:0000313" key="2">
    <source>
        <dbReference type="Proteomes" id="UP000828941"/>
    </source>
</evidence>